<evidence type="ECO:0000313" key="3">
    <source>
        <dbReference type="EMBL" id="CAB4301143.1"/>
    </source>
</evidence>
<evidence type="ECO:0000313" key="4">
    <source>
        <dbReference type="Proteomes" id="UP000507245"/>
    </source>
</evidence>
<organism evidence="3 4">
    <name type="scientific">Prunus armeniaca</name>
    <name type="common">Apricot</name>
    <name type="synonym">Armeniaca vulgaris</name>
    <dbReference type="NCBI Taxonomy" id="36596"/>
    <lineage>
        <taxon>Eukaryota</taxon>
        <taxon>Viridiplantae</taxon>
        <taxon>Streptophyta</taxon>
        <taxon>Embryophyta</taxon>
        <taxon>Tracheophyta</taxon>
        <taxon>Spermatophyta</taxon>
        <taxon>Magnoliopsida</taxon>
        <taxon>eudicotyledons</taxon>
        <taxon>Gunneridae</taxon>
        <taxon>Pentapetalae</taxon>
        <taxon>rosids</taxon>
        <taxon>fabids</taxon>
        <taxon>Rosales</taxon>
        <taxon>Rosaceae</taxon>
        <taxon>Amygdaloideae</taxon>
        <taxon>Amygdaleae</taxon>
        <taxon>Prunus</taxon>
    </lineage>
</organism>
<evidence type="ECO:0000256" key="1">
    <source>
        <dbReference type="SAM" id="MobiDB-lite"/>
    </source>
</evidence>
<name>A0A6J5WL89_PRUAR</name>
<feature type="chain" id="PRO_5027095262" evidence="2">
    <location>
        <begin position="26"/>
        <end position="87"/>
    </location>
</feature>
<reference evidence="4" key="1">
    <citation type="journal article" date="2020" name="Genome Biol.">
        <title>Gamete binning: chromosome-level and haplotype-resolved genome assembly enabled by high-throughput single-cell sequencing of gamete genomes.</title>
        <authorList>
            <person name="Campoy J.A."/>
            <person name="Sun H."/>
            <person name="Goel M."/>
            <person name="Jiao W.-B."/>
            <person name="Folz-Donahue K."/>
            <person name="Wang N."/>
            <person name="Rubio M."/>
            <person name="Liu C."/>
            <person name="Kukat C."/>
            <person name="Ruiz D."/>
            <person name="Huettel B."/>
            <person name="Schneeberger K."/>
        </authorList>
    </citation>
    <scope>NUCLEOTIDE SEQUENCE [LARGE SCALE GENOMIC DNA]</scope>
    <source>
        <strain evidence="4">cv. Rojo Pasion</strain>
    </source>
</reference>
<keyword evidence="2" id="KW-0732">Signal</keyword>
<dbReference type="EMBL" id="CAEKKB010000002">
    <property type="protein sequence ID" value="CAB4301143.1"/>
    <property type="molecule type" value="Genomic_DNA"/>
</dbReference>
<sequence length="87" mass="9639">MPKMKRKQLLLLVFALLMLIAPDAAESGKSLTLLEFETAPARKSLVATRYMLATWLNSRKLVKVQAVHKVPSGPNPTGNQKPPSRQD</sequence>
<dbReference type="AlphaFoldDB" id="A0A6J5WL89"/>
<keyword evidence="4" id="KW-1185">Reference proteome</keyword>
<proteinExistence type="predicted"/>
<feature type="compositionally biased region" description="Polar residues" evidence="1">
    <location>
        <begin position="75"/>
        <end position="87"/>
    </location>
</feature>
<gene>
    <name evidence="3" type="ORF">ORAREDHAP_LOCUS16546</name>
</gene>
<protein>
    <submittedName>
        <fullName evidence="3">Uncharacterized protein</fullName>
    </submittedName>
</protein>
<evidence type="ECO:0000256" key="2">
    <source>
        <dbReference type="SAM" id="SignalP"/>
    </source>
</evidence>
<dbReference type="Proteomes" id="UP000507245">
    <property type="component" value="Unassembled WGS sequence"/>
</dbReference>
<accession>A0A6J5WL89</accession>
<feature type="region of interest" description="Disordered" evidence="1">
    <location>
        <begin position="67"/>
        <end position="87"/>
    </location>
</feature>
<feature type="signal peptide" evidence="2">
    <location>
        <begin position="1"/>
        <end position="25"/>
    </location>
</feature>
<dbReference type="OrthoDB" id="1166201at2759"/>